<gene>
    <name evidence="2" type="ORF">HK099_002288</name>
</gene>
<dbReference type="PROSITE" id="PS51259">
    <property type="entry name" value="MHD2"/>
    <property type="match status" value="1"/>
</dbReference>
<accession>A0AAD5TTL4</accession>
<comment type="caution">
    <text evidence="2">The sequence shown here is derived from an EMBL/GenBank/DDBJ whole genome shotgun (WGS) entry which is preliminary data.</text>
</comment>
<dbReference type="Proteomes" id="UP001211065">
    <property type="component" value="Unassembled WGS sequence"/>
</dbReference>
<sequence length="135" mass="15454">MAKVQTSMKKSSSNHSNLSQIEVEKVEEDLNSIFTFLNGNLGEITSFLCEDLSLKLVYKVWKRVLVSIEGLLVSDLEEERGVENEEEKDLEIKLWDEKRLSFIKVTVELLITFFQGEEGEGLNKETIQGTKNLIQ</sequence>
<dbReference type="InterPro" id="IPR014772">
    <property type="entry name" value="Munc13_dom-2"/>
</dbReference>
<protein>
    <recommendedName>
        <fullName evidence="1">MHD2 domain-containing protein</fullName>
    </recommendedName>
</protein>
<organism evidence="2 3">
    <name type="scientific">Clydaea vesicula</name>
    <dbReference type="NCBI Taxonomy" id="447962"/>
    <lineage>
        <taxon>Eukaryota</taxon>
        <taxon>Fungi</taxon>
        <taxon>Fungi incertae sedis</taxon>
        <taxon>Chytridiomycota</taxon>
        <taxon>Chytridiomycota incertae sedis</taxon>
        <taxon>Chytridiomycetes</taxon>
        <taxon>Lobulomycetales</taxon>
        <taxon>Lobulomycetaceae</taxon>
        <taxon>Clydaea</taxon>
    </lineage>
</organism>
<keyword evidence="3" id="KW-1185">Reference proteome</keyword>
<evidence type="ECO:0000259" key="1">
    <source>
        <dbReference type="PROSITE" id="PS51259"/>
    </source>
</evidence>
<name>A0AAD5TTL4_9FUNG</name>
<evidence type="ECO:0000313" key="2">
    <source>
        <dbReference type="EMBL" id="KAJ3201328.1"/>
    </source>
</evidence>
<dbReference type="EMBL" id="JADGJW010001745">
    <property type="protein sequence ID" value="KAJ3201328.1"/>
    <property type="molecule type" value="Genomic_DNA"/>
</dbReference>
<reference evidence="2" key="1">
    <citation type="submission" date="2020-05" db="EMBL/GenBank/DDBJ databases">
        <title>Phylogenomic resolution of chytrid fungi.</title>
        <authorList>
            <person name="Stajich J.E."/>
            <person name="Amses K."/>
            <person name="Simmons R."/>
            <person name="Seto K."/>
            <person name="Myers J."/>
            <person name="Bonds A."/>
            <person name="Quandt C.A."/>
            <person name="Barry K."/>
            <person name="Liu P."/>
            <person name="Grigoriev I."/>
            <person name="Longcore J.E."/>
            <person name="James T.Y."/>
        </authorList>
    </citation>
    <scope>NUCLEOTIDE SEQUENCE</scope>
    <source>
        <strain evidence="2">JEL0476</strain>
    </source>
</reference>
<dbReference type="Gene3D" id="1.20.58.1100">
    <property type="match status" value="1"/>
</dbReference>
<feature type="domain" description="MHD2" evidence="1">
    <location>
        <begin position="27"/>
        <end position="135"/>
    </location>
</feature>
<evidence type="ECO:0000313" key="3">
    <source>
        <dbReference type="Proteomes" id="UP001211065"/>
    </source>
</evidence>
<dbReference type="AlphaFoldDB" id="A0AAD5TTL4"/>
<feature type="non-terminal residue" evidence="2">
    <location>
        <position position="1"/>
    </location>
</feature>
<proteinExistence type="predicted"/>